<dbReference type="Gene3D" id="3.40.50.1820">
    <property type="entry name" value="alpha/beta hydrolase"/>
    <property type="match status" value="1"/>
</dbReference>
<dbReference type="InterPro" id="IPR000073">
    <property type="entry name" value="AB_hydrolase_1"/>
</dbReference>
<feature type="domain" description="AB hydrolase-1" evidence="1">
    <location>
        <begin position="23"/>
        <end position="288"/>
    </location>
</feature>
<proteinExistence type="predicted"/>
<dbReference type="InterPro" id="IPR029058">
    <property type="entry name" value="AB_hydrolase_fold"/>
</dbReference>
<evidence type="ECO:0000313" key="3">
    <source>
        <dbReference type="Proteomes" id="UP000193240"/>
    </source>
</evidence>
<evidence type="ECO:0000313" key="2">
    <source>
        <dbReference type="EMBL" id="OSS43619.1"/>
    </source>
</evidence>
<name>A0A1Y2LJ43_EPING</name>
<gene>
    <name evidence="2" type="ORF">B5807_11708</name>
</gene>
<accession>A0A1Y2LJ43</accession>
<dbReference type="EMBL" id="KZ107863">
    <property type="protein sequence ID" value="OSS43619.1"/>
    <property type="molecule type" value="Genomic_DNA"/>
</dbReference>
<dbReference type="Proteomes" id="UP000193240">
    <property type="component" value="Unassembled WGS sequence"/>
</dbReference>
<dbReference type="STRING" id="105696.A0A1Y2LJ43"/>
<dbReference type="SUPFAM" id="SSF53474">
    <property type="entry name" value="alpha/beta-Hydrolases"/>
    <property type="match status" value="1"/>
</dbReference>
<reference evidence="2 3" key="1">
    <citation type="journal article" date="2017" name="Genome Announc.">
        <title>Genome sequence of the saprophytic ascomycete Epicoccum nigrum ICMP 19927 strain isolated from New Zealand.</title>
        <authorList>
            <person name="Fokin M."/>
            <person name="Fleetwood D."/>
            <person name="Weir B.S."/>
            <person name="Villas-Boas S.G."/>
        </authorList>
    </citation>
    <scope>NUCLEOTIDE SEQUENCE [LARGE SCALE GENOMIC DNA]</scope>
    <source>
        <strain evidence="2 3">ICMP 19927</strain>
    </source>
</reference>
<dbReference type="AlphaFoldDB" id="A0A1Y2LJ43"/>
<protein>
    <recommendedName>
        <fullName evidence="1">AB hydrolase-1 domain-containing protein</fullName>
    </recommendedName>
</protein>
<organism evidence="2 3">
    <name type="scientific">Epicoccum nigrum</name>
    <name type="common">Soil fungus</name>
    <name type="synonym">Epicoccum purpurascens</name>
    <dbReference type="NCBI Taxonomy" id="105696"/>
    <lineage>
        <taxon>Eukaryota</taxon>
        <taxon>Fungi</taxon>
        <taxon>Dikarya</taxon>
        <taxon>Ascomycota</taxon>
        <taxon>Pezizomycotina</taxon>
        <taxon>Dothideomycetes</taxon>
        <taxon>Pleosporomycetidae</taxon>
        <taxon>Pleosporales</taxon>
        <taxon>Pleosporineae</taxon>
        <taxon>Didymellaceae</taxon>
        <taxon>Epicoccum</taxon>
    </lineage>
</organism>
<dbReference type="PANTHER" id="PTHR43329">
    <property type="entry name" value="EPOXIDE HYDROLASE"/>
    <property type="match status" value="1"/>
</dbReference>
<dbReference type="OMA" id="HWCYWEK"/>
<dbReference type="Pfam" id="PF00561">
    <property type="entry name" value="Abhydrolase_1"/>
    <property type="match status" value="1"/>
</dbReference>
<sequence length="301" mass="32738">MPIFKANDGVSLSYATHGSNGSPPLILLHGFTGSGQVFKRNVDALAARFHVIVPDLRGHGESDKPRAGYHVARLALDLRNLIEHLQLPEGQVSAIGTSLGAAIIWSYCELFSSRTFSHVIYVDQAPLQNYLSDWGAEYGNRGLNNPQALAGLQETLASDPATAHRGTIAACLGYRWEPQPGEPGPDSADWREDEAFFLSEALRGDGWWYGKLMADHTALDWRDAIRQSFGPGSGSKTKTLVVASTRSGCFPAAGPLKVVELANGGVEGGLARGVTVEWGGHWCYWEKPRTFNEMVLEFLTE</sequence>
<dbReference type="InParanoid" id="A0A1Y2LJ43"/>
<evidence type="ECO:0000259" key="1">
    <source>
        <dbReference type="Pfam" id="PF00561"/>
    </source>
</evidence>
<keyword evidence="3" id="KW-1185">Reference proteome</keyword>